<keyword evidence="2 4" id="KW-0378">Hydrolase</keyword>
<dbReference type="GO" id="GO:0004065">
    <property type="term" value="F:arylsulfatase activity"/>
    <property type="evidence" value="ECO:0007669"/>
    <property type="project" value="TreeGrafter"/>
</dbReference>
<dbReference type="AlphaFoldDB" id="A0A7S7NSF9"/>
<dbReference type="GO" id="GO:0016740">
    <property type="term" value="F:transferase activity"/>
    <property type="evidence" value="ECO:0007669"/>
    <property type="project" value="UniProtKB-KW"/>
</dbReference>
<dbReference type="InterPro" id="IPR050738">
    <property type="entry name" value="Sulfatase"/>
</dbReference>
<dbReference type="InterPro" id="IPR017850">
    <property type="entry name" value="Alkaline_phosphatase_core_sf"/>
</dbReference>
<name>A0A7S7NSF9_PALFE</name>
<dbReference type="InterPro" id="IPR000917">
    <property type="entry name" value="Sulfatase_N"/>
</dbReference>
<dbReference type="PANTHER" id="PTHR42693">
    <property type="entry name" value="ARYLSULFATASE FAMILY MEMBER"/>
    <property type="match status" value="1"/>
</dbReference>
<dbReference type="Pfam" id="PF00884">
    <property type="entry name" value="Sulfatase"/>
    <property type="match status" value="1"/>
</dbReference>
<dbReference type="KEGG" id="pfer:IRI77_03205"/>
<dbReference type="SUPFAM" id="SSF53649">
    <property type="entry name" value="Alkaline phosphatase-like"/>
    <property type="match status" value="1"/>
</dbReference>
<gene>
    <name evidence="4" type="ORF">IRI77_03205</name>
</gene>
<proteinExistence type="inferred from homology"/>
<dbReference type="RefSeq" id="WP_194450645.1">
    <property type="nucleotide sequence ID" value="NZ_CP063849.1"/>
</dbReference>
<sequence>MDCNRRDLLKSLPAAALAKAGQAPVRGAASGERPNLLIVMADQQRAGLTRGSGFAQDTMPALDGLSARGVSFDRAYTTAPLCVPARISMLTGRWPHAHRVRQNSAANAATFDKDLFHVCRDLGYRTGLSGKNHSHLTPGRVDLWRPFSHLDGWLPDPAPKDLVAFEQWMKHLNHGTGQEATPFPVETQFPYRIVSSAIDFIDTAKDDPFALWVSFPEPHNPYQVPKPYFDMFPPEQVPARDVGLEALASKSFRWRWLRQLEERTYPGYADRWRRTRSNYLGMLRMIDDQVARLLGHLEATGKARNTIVLYLADHGDFFCDYGLERKGTELPEVLTRIPMSWSGWNIRPQSKLPAFVSTADVLPTLCEAIGAEIPFGCQGRSLWPMLTGQPYPKSEFESIYSEVGFGGLSYGPGDALPPNSGRGGGGADAIPTYDELNPVTQSGTMKMVRMGDWKVVFDSEGGGQIFNVVRDPYELKNLWDAPEAAGIKPRLLAELLQWTMRTQDDLPRAAYTTKRAPHGWYAR</sequence>
<evidence type="ECO:0000313" key="4">
    <source>
        <dbReference type="EMBL" id="QOY88982.1"/>
    </source>
</evidence>
<evidence type="ECO:0000313" key="5">
    <source>
        <dbReference type="Proteomes" id="UP000593892"/>
    </source>
</evidence>
<reference evidence="4 5" key="1">
    <citation type="submission" date="2020-10" db="EMBL/GenBank/DDBJ databases">
        <title>Complete genome sequence of Paludibaculum fermentans P105T, a facultatively anaerobic acidobacterium capable of dissimilatory Fe(III) reduction.</title>
        <authorList>
            <person name="Dedysh S.N."/>
            <person name="Beletsky A.V."/>
            <person name="Kulichevskaya I.S."/>
            <person name="Mardanov A.V."/>
            <person name="Ravin N.V."/>
        </authorList>
    </citation>
    <scope>NUCLEOTIDE SEQUENCE [LARGE SCALE GENOMIC DNA]</scope>
    <source>
        <strain evidence="4 5">P105</strain>
    </source>
</reference>
<evidence type="ECO:0000256" key="1">
    <source>
        <dbReference type="ARBA" id="ARBA00008779"/>
    </source>
</evidence>
<comment type="similarity">
    <text evidence="1">Belongs to the sulfatase family.</text>
</comment>
<dbReference type="Proteomes" id="UP000593892">
    <property type="component" value="Chromosome"/>
</dbReference>
<dbReference type="PANTHER" id="PTHR42693:SF53">
    <property type="entry name" value="ENDO-4-O-SULFATASE"/>
    <property type="match status" value="1"/>
</dbReference>
<protein>
    <submittedName>
        <fullName evidence="4">Sulfatase-like hydrolase/transferase</fullName>
    </submittedName>
</protein>
<accession>A0A7S7NSF9</accession>
<evidence type="ECO:0000256" key="2">
    <source>
        <dbReference type="ARBA" id="ARBA00022801"/>
    </source>
</evidence>
<dbReference type="EMBL" id="CP063849">
    <property type="protein sequence ID" value="QOY88982.1"/>
    <property type="molecule type" value="Genomic_DNA"/>
</dbReference>
<keyword evidence="4" id="KW-0808">Transferase</keyword>
<organism evidence="4 5">
    <name type="scientific">Paludibaculum fermentans</name>
    <dbReference type="NCBI Taxonomy" id="1473598"/>
    <lineage>
        <taxon>Bacteria</taxon>
        <taxon>Pseudomonadati</taxon>
        <taxon>Acidobacteriota</taxon>
        <taxon>Terriglobia</taxon>
        <taxon>Bryobacterales</taxon>
        <taxon>Bryobacteraceae</taxon>
        <taxon>Paludibaculum</taxon>
    </lineage>
</organism>
<evidence type="ECO:0000259" key="3">
    <source>
        <dbReference type="Pfam" id="PF00884"/>
    </source>
</evidence>
<dbReference type="Gene3D" id="3.40.720.10">
    <property type="entry name" value="Alkaline Phosphatase, subunit A"/>
    <property type="match status" value="1"/>
</dbReference>
<keyword evidence="5" id="KW-1185">Reference proteome</keyword>
<feature type="domain" description="Sulfatase N-terminal" evidence="3">
    <location>
        <begin position="34"/>
        <end position="370"/>
    </location>
</feature>